<dbReference type="GO" id="GO:0004674">
    <property type="term" value="F:protein serine/threonine kinase activity"/>
    <property type="evidence" value="ECO:0007669"/>
    <property type="project" value="UniProtKB-KW"/>
</dbReference>
<evidence type="ECO:0000256" key="12">
    <source>
        <dbReference type="ARBA" id="ARBA00023180"/>
    </source>
</evidence>
<keyword evidence="4" id="KW-0418">Kinase</keyword>
<dbReference type="Pfam" id="PF20141">
    <property type="entry name" value="Island"/>
    <property type="match status" value="1"/>
</dbReference>
<dbReference type="Gene3D" id="3.30.1490.310">
    <property type="match status" value="1"/>
</dbReference>
<evidence type="ECO:0000256" key="6">
    <source>
        <dbReference type="ARBA" id="ARBA00022692"/>
    </source>
</evidence>
<dbReference type="EC" id="2.7.11.1" evidence="2"/>
<comment type="subcellular location">
    <subcellularLocation>
        <location evidence="1">Cell membrane</location>
        <topology evidence="1">Single-pass type I membrane protein</topology>
    </subcellularLocation>
</comment>
<dbReference type="SUPFAM" id="SSF52058">
    <property type="entry name" value="L domain-like"/>
    <property type="match status" value="1"/>
</dbReference>
<keyword evidence="11" id="KW-0675">Receptor</keyword>
<dbReference type="PANTHER" id="PTHR27008:SF42">
    <property type="entry name" value="LEUCINE-RICH REPEAT PROTEIN KINASE FAMILY PROTEIN"/>
    <property type="match status" value="1"/>
</dbReference>
<name>A0A068VMR7_COFCA</name>
<evidence type="ECO:0000256" key="11">
    <source>
        <dbReference type="ARBA" id="ARBA00023170"/>
    </source>
</evidence>
<keyword evidence="5" id="KW-0433">Leucine-rich repeat</keyword>
<dbReference type="PANTHER" id="PTHR27008">
    <property type="entry name" value="OS04G0122200 PROTEIN"/>
    <property type="match status" value="1"/>
</dbReference>
<keyword evidence="17" id="KW-1185">Reference proteome</keyword>
<evidence type="ECO:0000313" key="16">
    <source>
        <dbReference type="EMBL" id="CDP21899.1"/>
    </source>
</evidence>
<dbReference type="Proteomes" id="UP000295252">
    <property type="component" value="Unassembled WGS sequence"/>
</dbReference>
<keyword evidence="4" id="KW-0808">Transferase</keyword>
<evidence type="ECO:0000256" key="10">
    <source>
        <dbReference type="ARBA" id="ARBA00023136"/>
    </source>
</evidence>
<keyword evidence="9" id="KW-1133">Transmembrane helix</keyword>
<dbReference type="InterPro" id="IPR032675">
    <property type="entry name" value="LRR_dom_sf"/>
</dbReference>
<keyword evidence="3" id="KW-1003">Cell membrane</keyword>
<organism evidence="16 17">
    <name type="scientific">Coffea canephora</name>
    <name type="common">Robusta coffee</name>
    <dbReference type="NCBI Taxonomy" id="49390"/>
    <lineage>
        <taxon>Eukaryota</taxon>
        <taxon>Viridiplantae</taxon>
        <taxon>Streptophyta</taxon>
        <taxon>Embryophyta</taxon>
        <taxon>Tracheophyta</taxon>
        <taxon>Spermatophyta</taxon>
        <taxon>Magnoliopsida</taxon>
        <taxon>eudicotyledons</taxon>
        <taxon>Gunneridae</taxon>
        <taxon>Pentapetalae</taxon>
        <taxon>asterids</taxon>
        <taxon>lamiids</taxon>
        <taxon>Gentianales</taxon>
        <taxon>Rubiaceae</taxon>
        <taxon>Ixoroideae</taxon>
        <taxon>Gardenieae complex</taxon>
        <taxon>Bertiereae - Coffeeae clade</taxon>
        <taxon>Coffeeae</taxon>
        <taxon>Coffea</taxon>
    </lineage>
</organism>
<proteinExistence type="predicted"/>
<dbReference type="Gramene" id="CDP21899">
    <property type="protein sequence ID" value="CDP21899"/>
    <property type="gene ID" value="GSCOC_T00010450001"/>
</dbReference>
<gene>
    <name evidence="16" type="ORF">GSCOC_T00010450001</name>
</gene>
<evidence type="ECO:0000256" key="5">
    <source>
        <dbReference type="ARBA" id="ARBA00022614"/>
    </source>
</evidence>
<feature type="domain" description="Brassinosteroid receptor BRI1 island" evidence="15">
    <location>
        <begin position="183"/>
        <end position="215"/>
    </location>
</feature>
<evidence type="ECO:0000313" key="17">
    <source>
        <dbReference type="Proteomes" id="UP000295252"/>
    </source>
</evidence>
<sequence>MSDLCPSLVELVLSCNNLSGNVPESFGACSVLELFHSSNNKFSGELPVDTLVKMSNLKNLSLLFNIFIVSLHESLSKMVRPRNNLQVLCLQNNLLTGSIPESLSNCFKLESLDLSFNFLTGTIPSSLGSYLSWSNLVIFKLGNNSLSWNIPAELEDCRSLLWLDLNTNFLNGTIPPSLSKQVGNIVAARLTGKWYVYIKNDGSKQCHGAGNLLEF</sequence>
<evidence type="ECO:0000256" key="1">
    <source>
        <dbReference type="ARBA" id="ARBA00004251"/>
    </source>
</evidence>
<dbReference type="FunFam" id="3.80.10.10:FF:000041">
    <property type="entry name" value="LRR receptor-like serine/threonine-protein kinase ERECTA"/>
    <property type="match status" value="1"/>
</dbReference>
<dbReference type="EMBL" id="HG746662">
    <property type="protein sequence ID" value="CDP21899.1"/>
    <property type="molecule type" value="Genomic_DNA"/>
</dbReference>
<comment type="catalytic activity">
    <reaction evidence="14">
        <text>L-seryl-[protein] + ATP = O-phospho-L-seryl-[protein] + ADP + H(+)</text>
        <dbReference type="Rhea" id="RHEA:17989"/>
        <dbReference type="Rhea" id="RHEA-COMP:9863"/>
        <dbReference type="Rhea" id="RHEA-COMP:11604"/>
        <dbReference type="ChEBI" id="CHEBI:15378"/>
        <dbReference type="ChEBI" id="CHEBI:29999"/>
        <dbReference type="ChEBI" id="CHEBI:30616"/>
        <dbReference type="ChEBI" id="CHEBI:83421"/>
        <dbReference type="ChEBI" id="CHEBI:456216"/>
        <dbReference type="EC" id="2.7.11.1"/>
    </reaction>
</comment>
<dbReference type="Pfam" id="PF00560">
    <property type="entry name" value="LRR_1"/>
    <property type="match status" value="4"/>
</dbReference>
<keyword evidence="8" id="KW-0677">Repeat</keyword>
<keyword evidence="6" id="KW-0812">Transmembrane</keyword>
<accession>A0A068VMR7</accession>
<evidence type="ECO:0000256" key="2">
    <source>
        <dbReference type="ARBA" id="ARBA00012513"/>
    </source>
</evidence>
<dbReference type="AlphaFoldDB" id="A0A068VMR7"/>
<dbReference type="InterPro" id="IPR045381">
    <property type="entry name" value="BRI1_island_dom"/>
</dbReference>
<keyword evidence="10" id="KW-0472">Membrane</keyword>
<dbReference type="PhylomeDB" id="A0A068VMR7"/>
<keyword evidence="4" id="KW-0723">Serine/threonine-protein kinase</keyword>
<evidence type="ECO:0000256" key="14">
    <source>
        <dbReference type="ARBA" id="ARBA00048679"/>
    </source>
</evidence>
<evidence type="ECO:0000256" key="4">
    <source>
        <dbReference type="ARBA" id="ARBA00022527"/>
    </source>
</evidence>
<dbReference type="GO" id="GO:0005886">
    <property type="term" value="C:plasma membrane"/>
    <property type="evidence" value="ECO:0007669"/>
    <property type="project" value="UniProtKB-SubCell"/>
</dbReference>
<dbReference type="Gene3D" id="3.80.10.10">
    <property type="entry name" value="Ribonuclease Inhibitor"/>
    <property type="match status" value="2"/>
</dbReference>
<evidence type="ECO:0000259" key="15">
    <source>
        <dbReference type="Pfam" id="PF20141"/>
    </source>
</evidence>
<dbReference type="InterPro" id="IPR001611">
    <property type="entry name" value="Leu-rich_rpt"/>
</dbReference>
<comment type="catalytic activity">
    <reaction evidence="13">
        <text>L-threonyl-[protein] + ATP = O-phospho-L-threonyl-[protein] + ADP + H(+)</text>
        <dbReference type="Rhea" id="RHEA:46608"/>
        <dbReference type="Rhea" id="RHEA-COMP:11060"/>
        <dbReference type="Rhea" id="RHEA-COMP:11605"/>
        <dbReference type="ChEBI" id="CHEBI:15378"/>
        <dbReference type="ChEBI" id="CHEBI:30013"/>
        <dbReference type="ChEBI" id="CHEBI:30616"/>
        <dbReference type="ChEBI" id="CHEBI:61977"/>
        <dbReference type="ChEBI" id="CHEBI:456216"/>
        <dbReference type="EC" id="2.7.11.1"/>
    </reaction>
</comment>
<keyword evidence="12" id="KW-0325">Glycoprotein</keyword>
<dbReference type="InParanoid" id="A0A068VMR7"/>
<reference evidence="17" key="1">
    <citation type="journal article" date="2014" name="Science">
        <title>The coffee genome provides insight into the convergent evolution of caffeine biosynthesis.</title>
        <authorList>
            <person name="Denoeud F."/>
            <person name="Carretero-Paulet L."/>
            <person name="Dereeper A."/>
            <person name="Droc G."/>
            <person name="Guyot R."/>
            <person name="Pietrella M."/>
            <person name="Zheng C."/>
            <person name="Alberti A."/>
            <person name="Anthony F."/>
            <person name="Aprea G."/>
            <person name="Aury J.M."/>
            <person name="Bento P."/>
            <person name="Bernard M."/>
            <person name="Bocs S."/>
            <person name="Campa C."/>
            <person name="Cenci A."/>
            <person name="Combes M.C."/>
            <person name="Crouzillat D."/>
            <person name="Da Silva C."/>
            <person name="Daddiego L."/>
            <person name="De Bellis F."/>
            <person name="Dussert S."/>
            <person name="Garsmeur O."/>
            <person name="Gayraud T."/>
            <person name="Guignon V."/>
            <person name="Jahn K."/>
            <person name="Jamilloux V."/>
            <person name="Joet T."/>
            <person name="Labadie K."/>
            <person name="Lan T."/>
            <person name="Leclercq J."/>
            <person name="Lepelley M."/>
            <person name="Leroy T."/>
            <person name="Li L.T."/>
            <person name="Librado P."/>
            <person name="Lopez L."/>
            <person name="Munoz A."/>
            <person name="Noel B."/>
            <person name="Pallavicini A."/>
            <person name="Perrotta G."/>
            <person name="Poncet V."/>
            <person name="Pot D."/>
            <person name="Priyono X."/>
            <person name="Rigoreau M."/>
            <person name="Rouard M."/>
            <person name="Rozas J."/>
            <person name="Tranchant-Dubreuil C."/>
            <person name="VanBuren R."/>
            <person name="Zhang Q."/>
            <person name="Andrade A.C."/>
            <person name="Argout X."/>
            <person name="Bertrand B."/>
            <person name="de Kochko A."/>
            <person name="Graziosi G."/>
            <person name="Henry R.J."/>
            <person name="Jayarama X."/>
            <person name="Ming R."/>
            <person name="Nagai C."/>
            <person name="Rounsley S."/>
            <person name="Sankoff D."/>
            <person name="Giuliano G."/>
            <person name="Albert V.A."/>
            <person name="Wincker P."/>
            <person name="Lashermes P."/>
        </authorList>
    </citation>
    <scope>NUCLEOTIDE SEQUENCE [LARGE SCALE GENOMIC DNA]</scope>
    <source>
        <strain evidence="17">cv. DH200-94</strain>
    </source>
</reference>
<evidence type="ECO:0000256" key="13">
    <source>
        <dbReference type="ARBA" id="ARBA00047899"/>
    </source>
</evidence>
<keyword evidence="7" id="KW-0732">Signal</keyword>
<evidence type="ECO:0000256" key="9">
    <source>
        <dbReference type="ARBA" id="ARBA00022989"/>
    </source>
</evidence>
<dbReference type="STRING" id="49390.A0A068VMR7"/>
<evidence type="ECO:0000256" key="8">
    <source>
        <dbReference type="ARBA" id="ARBA00022737"/>
    </source>
</evidence>
<evidence type="ECO:0000256" key="3">
    <source>
        <dbReference type="ARBA" id="ARBA00022475"/>
    </source>
</evidence>
<protein>
    <recommendedName>
        <fullName evidence="2">non-specific serine/threonine protein kinase</fullName>
        <ecNumber evidence="2">2.7.11.1</ecNumber>
    </recommendedName>
</protein>
<dbReference type="InterPro" id="IPR051809">
    <property type="entry name" value="Plant_receptor-like_S/T_kinase"/>
</dbReference>
<evidence type="ECO:0000256" key="7">
    <source>
        <dbReference type="ARBA" id="ARBA00022729"/>
    </source>
</evidence>